<dbReference type="GeneID" id="26901930"/>
<gene>
    <name evidence="2" type="ORF">ABB37_01635</name>
</gene>
<dbReference type="VEuPathDB" id="TriTrypDB:LpyrH10_02_6090"/>
<dbReference type="OrthoDB" id="246619at2759"/>
<reference evidence="2 3" key="1">
    <citation type="submission" date="2015-07" db="EMBL/GenBank/DDBJ databases">
        <title>High-quality genome of monoxenous trypanosomatid Leptomonas pyrrhocoris.</title>
        <authorList>
            <person name="Flegontov P."/>
            <person name="Butenko A."/>
            <person name="Firsov S."/>
            <person name="Vlcek C."/>
            <person name="Logacheva M.D."/>
            <person name="Field M."/>
            <person name="Filatov D."/>
            <person name="Flegontova O."/>
            <person name="Gerasimov E."/>
            <person name="Jackson A.P."/>
            <person name="Kelly S."/>
            <person name="Opperdoes F."/>
            <person name="O'Reilly A."/>
            <person name="Votypka J."/>
            <person name="Yurchenko V."/>
            <person name="Lukes J."/>
        </authorList>
    </citation>
    <scope>NUCLEOTIDE SEQUENCE [LARGE SCALE GENOMIC DNA]</scope>
    <source>
        <strain evidence="2">H10</strain>
    </source>
</reference>
<feature type="compositionally biased region" description="Low complexity" evidence="1">
    <location>
        <begin position="64"/>
        <end position="74"/>
    </location>
</feature>
<feature type="region of interest" description="Disordered" evidence="1">
    <location>
        <begin position="213"/>
        <end position="334"/>
    </location>
</feature>
<feature type="region of interest" description="Disordered" evidence="1">
    <location>
        <begin position="50"/>
        <end position="74"/>
    </location>
</feature>
<protein>
    <submittedName>
        <fullName evidence="2">Uncharacterized protein</fullName>
    </submittedName>
</protein>
<feature type="compositionally biased region" description="Basic and acidic residues" evidence="1">
    <location>
        <begin position="160"/>
        <end position="173"/>
    </location>
</feature>
<evidence type="ECO:0000256" key="1">
    <source>
        <dbReference type="SAM" id="MobiDB-lite"/>
    </source>
</evidence>
<organism evidence="2 3">
    <name type="scientific">Leptomonas pyrrhocoris</name>
    <name type="common">Firebug parasite</name>
    <dbReference type="NCBI Taxonomy" id="157538"/>
    <lineage>
        <taxon>Eukaryota</taxon>
        <taxon>Discoba</taxon>
        <taxon>Euglenozoa</taxon>
        <taxon>Kinetoplastea</taxon>
        <taxon>Metakinetoplastina</taxon>
        <taxon>Trypanosomatida</taxon>
        <taxon>Trypanosomatidae</taxon>
        <taxon>Leishmaniinae</taxon>
        <taxon>Leptomonas</taxon>
    </lineage>
</organism>
<comment type="caution">
    <text evidence="2">The sequence shown here is derived from an EMBL/GenBank/DDBJ whole genome shotgun (WGS) entry which is preliminary data.</text>
</comment>
<feature type="region of interest" description="Disordered" evidence="1">
    <location>
        <begin position="152"/>
        <end position="173"/>
    </location>
</feature>
<accession>A0A0M9G9F2</accession>
<sequence>MRRQISVQGEKYCSVGTRSKLRCCRYLVPTVFSSSPQAALRTSRRSISVGAPPPFYTDGREAEAPSAAPPSFASPAIHAQQENPWMSSSSAARVAAPFSPQEVKALVFPLLPCVPRSPPSPNRSTGFLPQCITVSALLRPLPKSLRSYMEKYQRSPSSDGELKCEVRGGKRETGSVERNAFAATLMASGVGAYLVDHFPEEVVIFMPGGRLARKEAPPSTTATQGETSSASSTGADGKTASCMNAVSEKKTEDTSSPSSTEEEGTTNRPVTAPEKASEGSTGLRSPATGTAPPPPPQPVGSRERYGNITGAPAFFGAPSVGTSGGAPLSPSASSLDKVADDVRSNPAAVPLRSTIQMMDVLVEYIPTFYTPVDEIAPMMPSNIQQLYADSSFRFFLKRFKHYIDIRSTFSVSEVRLRSTFNHPKRGMADARFRTGGTASVESSPTANQLRRPPRNSEANLIGLIAPQVPKAFTPLAEVLQEIAPIVSRHPAFDPRLGVTGILGKYPEYFQVVDGRLRARPYREAPNSLRDLDCDSSPLPEIFAKVWTCVEAAAAGKDYAEPAEKAAATVSTGRLYGLLSAAEKAAVKQKCRSFPTFLRLHGKALVVSVDKMRVYKFIPEHEACTDTLLNERLRMNSLDPNDPILKIPAAMAPEANAEWAVRELYDALPLMQCAELSEVLSLVPPAVRDALPKAVSDVRLLLEQYGDYFAIWPYPDDESVIVVRRARVEEPVLDKAEIVRMVVPLIPQGGTTLTSLRTRAPLVLQRYFYRHGTVATLGAMKDMFAIAGDRIVRLM</sequence>
<keyword evidence="3" id="KW-1185">Reference proteome</keyword>
<name>A0A0M9G9F2_LEPPY</name>
<dbReference type="Proteomes" id="UP000037923">
    <property type="component" value="Unassembled WGS sequence"/>
</dbReference>
<evidence type="ECO:0000313" key="2">
    <source>
        <dbReference type="EMBL" id="KPA85299.1"/>
    </source>
</evidence>
<evidence type="ECO:0000313" key="3">
    <source>
        <dbReference type="Proteomes" id="UP000037923"/>
    </source>
</evidence>
<dbReference type="EMBL" id="LGTL01000002">
    <property type="protein sequence ID" value="KPA85299.1"/>
    <property type="molecule type" value="Genomic_DNA"/>
</dbReference>
<dbReference type="RefSeq" id="XP_015663738.1">
    <property type="nucleotide sequence ID" value="XM_015798218.1"/>
</dbReference>
<feature type="compositionally biased region" description="Polar residues" evidence="1">
    <location>
        <begin position="218"/>
        <end position="234"/>
    </location>
</feature>
<dbReference type="AlphaFoldDB" id="A0A0M9G9F2"/>
<proteinExistence type="predicted"/>
<feature type="compositionally biased region" description="Low complexity" evidence="1">
    <location>
        <begin position="325"/>
        <end position="334"/>
    </location>
</feature>